<dbReference type="GO" id="GO:0051539">
    <property type="term" value="F:4 iron, 4 sulfur cluster binding"/>
    <property type="evidence" value="ECO:0007669"/>
    <property type="project" value="UniProtKB-UniRule"/>
</dbReference>
<dbReference type="SFLD" id="SFLDF00271">
    <property type="entry name" value="lipoyl_synthase"/>
    <property type="match status" value="1"/>
</dbReference>
<proteinExistence type="inferred from homology"/>
<keyword evidence="6 9" id="KW-0408">Iron</keyword>
<dbReference type="Pfam" id="PF04055">
    <property type="entry name" value="Radical_SAM"/>
    <property type="match status" value="1"/>
</dbReference>
<evidence type="ECO:0000256" key="6">
    <source>
        <dbReference type="ARBA" id="ARBA00023004"/>
    </source>
</evidence>
<dbReference type="InterPro" id="IPR013785">
    <property type="entry name" value="Aldolase_TIM"/>
</dbReference>
<dbReference type="Gene3D" id="3.20.20.70">
    <property type="entry name" value="Aldolase class I"/>
    <property type="match status" value="1"/>
</dbReference>
<comment type="cofactor">
    <cofactor evidence="9">
        <name>[4Fe-4S] cluster</name>
        <dbReference type="ChEBI" id="CHEBI:49883"/>
    </cofactor>
    <text evidence="9">Binds 2 [4Fe-4S] clusters per subunit. One cluster is coordinated with 3 cysteines and an exchangeable S-adenosyl-L-methionine.</text>
</comment>
<dbReference type="SMART" id="SM00729">
    <property type="entry name" value="Elp3"/>
    <property type="match status" value="1"/>
</dbReference>
<dbReference type="InterPro" id="IPR003698">
    <property type="entry name" value="Lipoyl_synth"/>
</dbReference>
<keyword evidence="2 9" id="KW-0808">Transferase</keyword>
<dbReference type="EC" id="2.8.1.8" evidence="9"/>
<dbReference type="GO" id="GO:0005739">
    <property type="term" value="C:mitochondrion"/>
    <property type="evidence" value="ECO:0007669"/>
    <property type="project" value="UniProtKB-SubCell"/>
</dbReference>
<comment type="subcellular location">
    <subcellularLocation>
        <location evidence="9">Mitochondrion</location>
    </subcellularLocation>
</comment>
<keyword evidence="4 9" id="KW-0479">Metal-binding</keyword>
<dbReference type="NCBIfam" id="NF004019">
    <property type="entry name" value="PRK05481.1"/>
    <property type="match status" value="1"/>
</dbReference>
<evidence type="ECO:0000256" key="5">
    <source>
        <dbReference type="ARBA" id="ARBA00022887"/>
    </source>
</evidence>
<protein>
    <recommendedName>
        <fullName evidence="9">Lipoyl synthase, mitochondrial</fullName>
        <ecNumber evidence="9">2.8.1.8</ecNumber>
    </recommendedName>
    <alternativeName>
        <fullName evidence="9">Lipoate synthase</fullName>
        <shortName evidence="9">LS</shortName>
        <shortName evidence="9">Lip-syn</shortName>
    </alternativeName>
    <alternativeName>
        <fullName evidence="9">Lipoic acid synthase</fullName>
    </alternativeName>
</protein>
<keyword evidence="3 9" id="KW-0949">S-adenosyl-L-methionine</keyword>
<dbReference type="SFLD" id="SFLDS00029">
    <property type="entry name" value="Radical_SAM"/>
    <property type="match status" value="1"/>
</dbReference>
<dbReference type="InterPro" id="IPR058240">
    <property type="entry name" value="rSAM_sf"/>
</dbReference>
<dbReference type="PANTHER" id="PTHR10949">
    <property type="entry name" value="LIPOYL SYNTHASE"/>
    <property type="match status" value="1"/>
</dbReference>
<dbReference type="PROSITE" id="PS51918">
    <property type="entry name" value="RADICAL_SAM"/>
    <property type="match status" value="1"/>
</dbReference>
<reference evidence="11" key="1">
    <citation type="submission" date="2021-01" db="EMBL/GenBank/DDBJ databases">
        <authorList>
            <person name="Corre E."/>
            <person name="Pelletier E."/>
            <person name="Niang G."/>
            <person name="Scheremetjew M."/>
            <person name="Finn R."/>
            <person name="Kale V."/>
            <person name="Holt S."/>
            <person name="Cochrane G."/>
            <person name="Meng A."/>
            <person name="Brown T."/>
            <person name="Cohen L."/>
        </authorList>
    </citation>
    <scope>NUCLEOTIDE SEQUENCE</scope>
    <source>
        <strain evidence="11">SPMC142</strain>
    </source>
</reference>
<accession>A0A7S3RYP2</accession>
<comment type="function">
    <text evidence="9">Catalyzes the radical-mediated insertion of two sulfur atoms into the C-6 and C-8 positions of the octanoyl moiety bound to the lipoyl domains of lipoate-dependent enzymes, thereby converting the octanoylated domains into lipoylated derivatives.</text>
</comment>
<dbReference type="GO" id="GO:0016992">
    <property type="term" value="F:lipoate synthase activity"/>
    <property type="evidence" value="ECO:0007669"/>
    <property type="project" value="UniProtKB-UniRule"/>
</dbReference>
<gene>
    <name evidence="11" type="ORF">SACU0126_LOCUS8604</name>
</gene>
<feature type="binding site" evidence="9">
    <location>
        <position position="63"/>
    </location>
    <ligand>
        <name>[4Fe-4S] cluster</name>
        <dbReference type="ChEBI" id="CHEBI:49883"/>
        <label>2</label>
        <note>4Fe-4S-S-AdoMet</note>
    </ligand>
</feature>
<evidence type="ECO:0000256" key="2">
    <source>
        <dbReference type="ARBA" id="ARBA00022679"/>
    </source>
</evidence>
<evidence type="ECO:0000256" key="8">
    <source>
        <dbReference type="ARBA" id="ARBA00047326"/>
    </source>
</evidence>
<feature type="domain" description="Radical SAM core" evidence="10">
    <location>
        <begin position="49"/>
        <end position="271"/>
    </location>
</feature>
<organism evidence="11">
    <name type="scientific">Strombidinopsis acuminata</name>
    <dbReference type="NCBI Taxonomy" id="141414"/>
    <lineage>
        <taxon>Eukaryota</taxon>
        <taxon>Sar</taxon>
        <taxon>Alveolata</taxon>
        <taxon>Ciliophora</taxon>
        <taxon>Intramacronucleata</taxon>
        <taxon>Spirotrichea</taxon>
        <taxon>Choreotrichia</taxon>
        <taxon>Choreotrichida</taxon>
        <taxon>Strombidinopsidae</taxon>
        <taxon>Strombidinopsis</taxon>
    </lineage>
</organism>
<dbReference type="InterPro" id="IPR007197">
    <property type="entry name" value="rSAM"/>
</dbReference>
<dbReference type="UniPathway" id="UPA00538">
    <property type="reaction ID" value="UER00593"/>
</dbReference>
<keyword evidence="5" id="KW-0934">Plastid</keyword>
<keyword evidence="5" id="KW-0933">Apicoplast</keyword>
<dbReference type="NCBIfam" id="TIGR00510">
    <property type="entry name" value="lipA"/>
    <property type="match status" value="1"/>
</dbReference>
<dbReference type="PIRSF" id="PIRSF005963">
    <property type="entry name" value="Lipoyl_synth"/>
    <property type="match status" value="1"/>
</dbReference>
<feature type="binding site" evidence="9">
    <location>
        <position position="48"/>
    </location>
    <ligand>
        <name>[4Fe-4S] cluster</name>
        <dbReference type="ChEBI" id="CHEBI:49883"/>
        <label>1</label>
    </ligand>
</feature>
<dbReference type="NCBIfam" id="NF009544">
    <property type="entry name" value="PRK12928.1"/>
    <property type="match status" value="1"/>
</dbReference>
<dbReference type="EMBL" id="HBIQ01026288">
    <property type="protein sequence ID" value="CAE0538966.1"/>
    <property type="molecule type" value="Transcribed_RNA"/>
</dbReference>
<sequence length="306" mass="33300">MPASRPDWFRVPAPGGDHTRFNELQSSLSQLKLNTVCEEAQCPNIGECWNGGTGTIMLLGDTCTRGCKFCAVNTDSTPPPPDPDEPFNTAAAVVQWGIDYVVLTSVDRDDLPDGGAGHFAKTVRTLKDLKPGILVECLVSDFAGDQEAIRTLALSGLDVYAHNVETVRRLQSYVRDRRAGYDQSLQGLAAAKKMAAAEGRRLYTKTSLMLGLGETKEEVLAAMRDMRAADVDVLTLGQYLRPTDHHLAVVEYVTPEVFDELRVAGEEMGFRYVASGPMVRSSYKAGEFFMQNMIKADGGAVEATVA</sequence>
<keyword evidence="9" id="KW-0496">Mitochondrion</keyword>
<name>A0A7S3RYP2_9SPIT</name>
<dbReference type="GO" id="GO:0009249">
    <property type="term" value="P:protein lipoylation"/>
    <property type="evidence" value="ECO:0007669"/>
    <property type="project" value="UniProtKB-UniRule"/>
</dbReference>
<dbReference type="GO" id="GO:0046872">
    <property type="term" value="F:metal ion binding"/>
    <property type="evidence" value="ECO:0007669"/>
    <property type="project" value="UniProtKB-KW"/>
</dbReference>
<dbReference type="AlphaFoldDB" id="A0A7S3RYP2"/>
<feature type="binding site" evidence="9">
    <location>
        <position position="67"/>
    </location>
    <ligand>
        <name>[4Fe-4S] cluster</name>
        <dbReference type="ChEBI" id="CHEBI:49883"/>
        <label>2</label>
        <note>4Fe-4S-S-AdoMet</note>
    </ligand>
</feature>
<dbReference type="HAMAP" id="MF_00206">
    <property type="entry name" value="Lipoyl_synth"/>
    <property type="match status" value="1"/>
</dbReference>
<dbReference type="InterPro" id="IPR006638">
    <property type="entry name" value="Elp3/MiaA/NifB-like_rSAM"/>
</dbReference>
<evidence type="ECO:0000256" key="9">
    <source>
        <dbReference type="HAMAP-Rule" id="MF_03123"/>
    </source>
</evidence>
<evidence type="ECO:0000256" key="4">
    <source>
        <dbReference type="ARBA" id="ARBA00022723"/>
    </source>
</evidence>
<dbReference type="SFLD" id="SFLDG01058">
    <property type="entry name" value="lipoyl_synthase_like"/>
    <property type="match status" value="1"/>
</dbReference>
<comment type="catalytic activity">
    <reaction evidence="8 9">
        <text>[[Fe-S] cluster scaffold protein carrying a second [4Fe-4S](2+) cluster] + N(6)-octanoyl-L-lysyl-[protein] + 2 oxidized [2Fe-2S]-[ferredoxin] + 2 S-adenosyl-L-methionine + 4 H(+) = [[Fe-S] cluster scaffold protein] + N(6)-[(R)-dihydrolipoyl]-L-lysyl-[protein] + 4 Fe(3+) + 2 hydrogen sulfide + 2 5'-deoxyadenosine + 2 L-methionine + 2 reduced [2Fe-2S]-[ferredoxin]</text>
        <dbReference type="Rhea" id="RHEA:16585"/>
        <dbReference type="Rhea" id="RHEA-COMP:9928"/>
        <dbReference type="Rhea" id="RHEA-COMP:10000"/>
        <dbReference type="Rhea" id="RHEA-COMP:10001"/>
        <dbReference type="Rhea" id="RHEA-COMP:10475"/>
        <dbReference type="Rhea" id="RHEA-COMP:14568"/>
        <dbReference type="Rhea" id="RHEA-COMP:14569"/>
        <dbReference type="ChEBI" id="CHEBI:15378"/>
        <dbReference type="ChEBI" id="CHEBI:17319"/>
        <dbReference type="ChEBI" id="CHEBI:29034"/>
        <dbReference type="ChEBI" id="CHEBI:29919"/>
        <dbReference type="ChEBI" id="CHEBI:33722"/>
        <dbReference type="ChEBI" id="CHEBI:33737"/>
        <dbReference type="ChEBI" id="CHEBI:33738"/>
        <dbReference type="ChEBI" id="CHEBI:57844"/>
        <dbReference type="ChEBI" id="CHEBI:59789"/>
        <dbReference type="ChEBI" id="CHEBI:78809"/>
        <dbReference type="ChEBI" id="CHEBI:83100"/>
        <dbReference type="EC" id="2.8.1.8"/>
    </reaction>
</comment>
<feature type="binding site" evidence="9">
    <location>
        <position position="282"/>
    </location>
    <ligand>
        <name>[4Fe-4S] cluster</name>
        <dbReference type="ChEBI" id="CHEBI:49883"/>
        <label>1</label>
    </ligand>
</feature>
<comment type="similarity">
    <text evidence="9">Belongs to the radical SAM superfamily. Lipoyl synthase family.</text>
</comment>
<dbReference type="CDD" id="cd01335">
    <property type="entry name" value="Radical_SAM"/>
    <property type="match status" value="1"/>
</dbReference>
<feature type="binding site" evidence="9">
    <location>
        <position position="42"/>
    </location>
    <ligand>
        <name>[4Fe-4S] cluster</name>
        <dbReference type="ChEBI" id="CHEBI:49883"/>
        <label>1</label>
    </ligand>
</feature>
<keyword evidence="7 9" id="KW-0411">Iron-sulfur</keyword>
<evidence type="ECO:0000256" key="3">
    <source>
        <dbReference type="ARBA" id="ARBA00022691"/>
    </source>
</evidence>
<dbReference type="PANTHER" id="PTHR10949:SF0">
    <property type="entry name" value="LIPOYL SYNTHASE, MITOCHONDRIAL"/>
    <property type="match status" value="1"/>
</dbReference>
<feature type="binding site" evidence="9">
    <location>
        <position position="37"/>
    </location>
    <ligand>
        <name>[4Fe-4S] cluster</name>
        <dbReference type="ChEBI" id="CHEBI:49883"/>
        <label>1</label>
    </ligand>
</feature>
<keyword evidence="1 9" id="KW-0004">4Fe-4S</keyword>
<comment type="pathway">
    <text evidence="9">Protein modification; protein lipoylation via endogenous pathway; protein N(6)-(lipoyl)lysine from octanoyl-[acyl-carrier-protein]: step 2/2.</text>
</comment>
<evidence type="ECO:0000313" key="11">
    <source>
        <dbReference type="EMBL" id="CAE0538966.1"/>
    </source>
</evidence>
<dbReference type="SUPFAM" id="SSF102114">
    <property type="entry name" value="Radical SAM enzymes"/>
    <property type="match status" value="1"/>
</dbReference>
<feature type="binding site" evidence="9">
    <location>
        <position position="70"/>
    </location>
    <ligand>
        <name>[4Fe-4S] cluster</name>
        <dbReference type="ChEBI" id="CHEBI:49883"/>
        <label>2</label>
        <note>4Fe-4S-S-AdoMet</note>
    </ligand>
</feature>
<evidence type="ECO:0000259" key="10">
    <source>
        <dbReference type="PROSITE" id="PS51918"/>
    </source>
</evidence>
<evidence type="ECO:0000256" key="1">
    <source>
        <dbReference type="ARBA" id="ARBA00022485"/>
    </source>
</evidence>
<evidence type="ECO:0000256" key="7">
    <source>
        <dbReference type="ARBA" id="ARBA00023014"/>
    </source>
</evidence>